<feature type="domain" description="MULE transposase" evidence="3">
    <location>
        <begin position="577"/>
        <end position="670"/>
    </location>
</feature>
<reference evidence="4 5" key="1">
    <citation type="submission" date="2024-05" db="EMBL/GenBank/DDBJ databases">
        <title>Haplotype-resolved chromosome-level genome assembly of Huyou (Citrus changshanensis).</title>
        <authorList>
            <person name="Miao C."/>
            <person name="Chen W."/>
            <person name="Wu Y."/>
            <person name="Wang L."/>
            <person name="Zhao S."/>
            <person name="Grierson D."/>
            <person name="Xu C."/>
            <person name="Chen K."/>
        </authorList>
    </citation>
    <scope>NUCLEOTIDE SEQUENCE [LARGE SCALE GENOMIC DNA]</scope>
    <source>
        <strain evidence="4">01-14</strain>
        <tissue evidence="4">Leaf</tissue>
    </source>
</reference>
<feature type="region of interest" description="Disordered" evidence="1">
    <location>
        <begin position="165"/>
        <end position="215"/>
    </location>
</feature>
<evidence type="ECO:0000259" key="3">
    <source>
        <dbReference type="Pfam" id="PF10551"/>
    </source>
</evidence>
<protein>
    <recommendedName>
        <fullName evidence="6">Transposase</fullName>
    </recommendedName>
</protein>
<feature type="region of interest" description="Disordered" evidence="1">
    <location>
        <begin position="857"/>
        <end position="877"/>
    </location>
</feature>
<keyword evidence="5" id="KW-1185">Reference proteome</keyword>
<dbReference type="PANTHER" id="PTHR31973:SF187">
    <property type="entry name" value="MUTATOR TRANSPOSASE MUDRA PROTEIN"/>
    <property type="match status" value="1"/>
</dbReference>
<sequence>MDGDDDTTMFVTYKDKTHNLGIVDRDKFSRVSVINKVMLYLDKIPQNHDSTAKRVLFESSKPNSSRDPDTNSPATLNLNDPIPLPLHVSTNPTEFSNETLLPELEATIPIIVTTNIMKSLVAPDSIQSQSNSQKSPHPSITKIQNKFDANSDLFEDFMDTYFRSPTQKQTTIRTQTEAVTQTQTSDTEPTDEVSDNNESPSQQLPQNFAQSPNLSPLLNDCPSFHEETEKASEAAFTSLDQNDMVSFLQTPNPESQPIFASNPFNNSSDHANILNSKATVGAENDSDDNVFSLIDSDEDPEHPLGALNVIKPPTKTVLEPKMPCVVSDDSDGDYILSDYESGDDDCGLVSDDEGDGVLAKIEAVIRENLYIPSWDPVTFRIGMYFQNFRELAWAIRQHVVENKFKVYRHKFERARITVGCAHYKCPWFLHAGRTKFGGVYLLKRLHNVHTYSRELDNPECTAEFIAVKYEQTFLDHLDTNVDFIIDELRIIYGCKVNKFKVYRAKKMALQKAGADHESSYRLIRSYAQIILNKMPQALALVSVIRFPGEQSQTHFDRFILSFPALRDGFKAGCRPFIGIDGCHLKGPYKGVMLSAVALDANTGIFPVVVCVCSVESTSTWTWFLGHLKTFLEDARQLTFMCDRQKGIQNALALEFSNAHVRFCARHILANLKTKHPHTNFKAYFWAAARACNRRDFDVAMTNLKNINEGVYKTLRRLPPKFWARHAFDNSCKSDHCTNNMTESFNAWLGVQRKVPMLNMLEWMRKKLIKRLVNRRKKAEVWESEIPKRIYDRMMNNLQIGSPNPVARASEWLYEVDHNHMTYIVDLQQHGSYLSTYAGMIHPIPDKSSWPITPGDEIYPPLVKRPPGRPKMNRRREADEVPLEKKRYMMQCLQDRLVDPLSSALGSGSTIVIHMQPYEHVRTTIEVHEPREMQLPPRKTNAFRNQEGPSGTKKMNPQQMANIQVDAPWLGVQGMKIMAVSGISLRENQTTKKKSELNNTGKRKALAFPPYMLIKKDFNCDGPLIKVVISVAGGASSDTSSNASGYASSWA</sequence>
<dbReference type="InterPro" id="IPR004332">
    <property type="entry name" value="Transposase_MuDR"/>
</dbReference>
<organism evidence="4 5">
    <name type="scientific">Citrus x changshan-huyou</name>
    <dbReference type="NCBI Taxonomy" id="2935761"/>
    <lineage>
        <taxon>Eukaryota</taxon>
        <taxon>Viridiplantae</taxon>
        <taxon>Streptophyta</taxon>
        <taxon>Embryophyta</taxon>
        <taxon>Tracheophyta</taxon>
        <taxon>Spermatophyta</taxon>
        <taxon>Magnoliopsida</taxon>
        <taxon>eudicotyledons</taxon>
        <taxon>Gunneridae</taxon>
        <taxon>Pentapetalae</taxon>
        <taxon>rosids</taxon>
        <taxon>malvids</taxon>
        <taxon>Sapindales</taxon>
        <taxon>Rutaceae</taxon>
        <taxon>Aurantioideae</taxon>
        <taxon>Citrus</taxon>
    </lineage>
</organism>
<feature type="domain" description="Transposase MuDR plant" evidence="2">
    <location>
        <begin position="377"/>
        <end position="434"/>
    </location>
</feature>
<evidence type="ECO:0000256" key="1">
    <source>
        <dbReference type="SAM" id="MobiDB-lite"/>
    </source>
</evidence>
<evidence type="ECO:0000313" key="4">
    <source>
        <dbReference type="EMBL" id="KAK9188112.1"/>
    </source>
</evidence>
<dbReference type="PANTHER" id="PTHR31973">
    <property type="entry name" value="POLYPROTEIN, PUTATIVE-RELATED"/>
    <property type="match status" value="1"/>
</dbReference>
<evidence type="ECO:0000313" key="5">
    <source>
        <dbReference type="Proteomes" id="UP001428341"/>
    </source>
</evidence>
<dbReference type="Pfam" id="PF10551">
    <property type="entry name" value="MULE"/>
    <property type="match status" value="1"/>
</dbReference>
<evidence type="ECO:0008006" key="6">
    <source>
        <dbReference type="Google" id="ProtNLM"/>
    </source>
</evidence>
<dbReference type="AlphaFoldDB" id="A0AAP0LYB1"/>
<dbReference type="InterPro" id="IPR018289">
    <property type="entry name" value="MULE_transposase_dom"/>
</dbReference>
<feature type="compositionally biased region" description="Polar residues" evidence="1">
    <location>
        <begin position="196"/>
        <end position="215"/>
    </location>
</feature>
<name>A0AAP0LYB1_9ROSI</name>
<dbReference type="EMBL" id="JBCGBO010000007">
    <property type="protein sequence ID" value="KAK9188112.1"/>
    <property type="molecule type" value="Genomic_DNA"/>
</dbReference>
<dbReference type="Proteomes" id="UP001428341">
    <property type="component" value="Unassembled WGS sequence"/>
</dbReference>
<evidence type="ECO:0000259" key="2">
    <source>
        <dbReference type="Pfam" id="PF03108"/>
    </source>
</evidence>
<accession>A0AAP0LYB1</accession>
<proteinExistence type="predicted"/>
<feature type="region of interest" description="Disordered" evidence="1">
    <location>
        <begin position="58"/>
        <end position="82"/>
    </location>
</feature>
<comment type="caution">
    <text evidence="4">The sequence shown here is derived from an EMBL/GenBank/DDBJ whole genome shotgun (WGS) entry which is preliminary data.</text>
</comment>
<gene>
    <name evidence="4" type="ORF">WN944_019511</name>
</gene>
<dbReference type="Pfam" id="PF03108">
    <property type="entry name" value="DBD_Tnp_Mut"/>
    <property type="match status" value="1"/>
</dbReference>
<feature type="compositionally biased region" description="Polar residues" evidence="1">
    <location>
        <begin position="165"/>
        <end position="187"/>
    </location>
</feature>